<gene>
    <name evidence="3" type="ORF">AD951_08330</name>
</gene>
<proteinExistence type="predicted"/>
<evidence type="ECO:0000313" key="4">
    <source>
        <dbReference type="Proteomes" id="UP000075377"/>
    </source>
</evidence>
<feature type="transmembrane region" description="Helical" evidence="1">
    <location>
        <begin position="279"/>
        <end position="301"/>
    </location>
</feature>
<name>A0A149UM76_9PROT</name>
<dbReference type="AlphaFoldDB" id="A0A149UM76"/>
<dbReference type="PATRIC" id="fig|178901.14.peg.541"/>
<sequence>MKLLRWSVPVFIALAFTASHAHAAGIDPAQFGDQGWFTTRIASALTTLQANITSALGSGYDVRSSSTYTSWAFGLMMGAWAFKFVEVAARTAVFGDPYSDLVGVIVTGGIAQILFASYGGWTWDLINAGTYLGQLVQAKALGSDALMYPYIYIVKAWAMFQLSPVGIMSLNIDYFLDAAVLVVFSFLLFAAGLFACMWPTLVGGIAVLLGPLTLMFVFHKSVSWIFDGWLRLMFWTAIFAFVSRVSLVIICLVFGSAFGYGSMSMPGGNPVLLTPDNPLAFVFLVAMAIVSLALLFFSGVVTSMITGGSNIDAAGMVKGAAQQAGRALVSLI</sequence>
<feature type="transmembrane region" description="Helical" evidence="1">
    <location>
        <begin position="101"/>
        <end position="121"/>
    </location>
</feature>
<feature type="transmembrane region" description="Helical" evidence="1">
    <location>
        <begin position="141"/>
        <end position="162"/>
    </location>
</feature>
<feature type="signal peptide" evidence="2">
    <location>
        <begin position="1"/>
        <end position="23"/>
    </location>
</feature>
<evidence type="ECO:0000256" key="1">
    <source>
        <dbReference type="SAM" id="Phobius"/>
    </source>
</evidence>
<dbReference type="EMBL" id="LHZX01000296">
    <property type="protein sequence ID" value="KXV69037.1"/>
    <property type="molecule type" value="Genomic_DNA"/>
</dbReference>
<organism evidence="3 4">
    <name type="scientific">Acetobacter malorum</name>
    <dbReference type="NCBI Taxonomy" id="178901"/>
    <lineage>
        <taxon>Bacteria</taxon>
        <taxon>Pseudomonadati</taxon>
        <taxon>Pseudomonadota</taxon>
        <taxon>Alphaproteobacteria</taxon>
        <taxon>Acetobacterales</taxon>
        <taxon>Acetobacteraceae</taxon>
        <taxon>Acetobacter</taxon>
    </lineage>
</organism>
<evidence type="ECO:0000313" key="3">
    <source>
        <dbReference type="EMBL" id="KXV69037.1"/>
    </source>
</evidence>
<evidence type="ECO:0008006" key="5">
    <source>
        <dbReference type="Google" id="ProtNLM"/>
    </source>
</evidence>
<dbReference type="Proteomes" id="UP000075377">
    <property type="component" value="Unassembled WGS sequence"/>
</dbReference>
<reference evidence="3 4" key="1">
    <citation type="submission" date="2015-06" db="EMBL/GenBank/DDBJ databases">
        <title>Improved classification and identification of acetic acid bacteria using matrix-assisted laser desorption/ionization time-of-flight mass spectrometry; Gluconobacter nephelii and Gluconobacter uchimurae are later heterotypic synonyms of Gluconobacter japonicus and Gluconobacter oxydans, respectively.</title>
        <authorList>
            <person name="Li L."/>
            <person name="Cleenwerck I."/>
            <person name="De Vuyst L."/>
            <person name="Vandamme P."/>
        </authorList>
    </citation>
    <scope>NUCLEOTIDE SEQUENCE [LARGE SCALE GENOMIC DNA]</scope>
    <source>
        <strain evidence="3 4">LMG 1699</strain>
    </source>
</reference>
<keyword evidence="1" id="KW-0812">Transmembrane</keyword>
<dbReference type="RefSeq" id="WP_156478109.1">
    <property type="nucleotide sequence ID" value="NZ_LHZX01000296.1"/>
</dbReference>
<feature type="chain" id="PRO_5007556739" description="Type IV secretion system protein VirB6" evidence="2">
    <location>
        <begin position="24"/>
        <end position="332"/>
    </location>
</feature>
<feature type="transmembrane region" description="Helical" evidence="1">
    <location>
        <begin position="68"/>
        <end position="89"/>
    </location>
</feature>
<keyword evidence="1" id="KW-0472">Membrane</keyword>
<evidence type="ECO:0000256" key="2">
    <source>
        <dbReference type="SAM" id="SignalP"/>
    </source>
</evidence>
<feature type="transmembrane region" description="Helical" evidence="1">
    <location>
        <begin position="230"/>
        <end position="259"/>
    </location>
</feature>
<accession>A0A149UM76</accession>
<dbReference type="OrthoDB" id="7280663at2"/>
<comment type="caution">
    <text evidence="3">The sequence shown here is derived from an EMBL/GenBank/DDBJ whole genome shotgun (WGS) entry which is preliminary data.</text>
</comment>
<keyword evidence="2" id="KW-0732">Signal</keyword>
<keyword evidence="1" id="KW-1133">Transmembrane helix</keyword>
<protein>
    <recommendedName>
        <fullName evidence="5">Type IV secretion system protein VirB6</fullName>
    </recommendedName>
</protein>
<feature type="transmembrane region" description="Helical" evidence="1">
    <location>
        <begin position="174"/>
        <end position="195"/>
    </location>
</feature>
<feature type="transmembrane region" description="Helical" evidence="1">
    <location>
        <begin position="201"/>
        <end position="218"/>
    </location>
</feature>